<dbReference type="EMBL" id="LT607752">
    <property type="protein sequence ID" value="SCG78573.1"/>
    <property type="molecule type" value="Genomic_DNA"/>
</dbReference>
<dbReference type="RefSeq" id="WP_084261006.1">
    <property type="nucleotide sequence ID" value="NZ_LRMV01000004.1"/>
</dbReference>
<reference evidence="2" key="1">
    <citation type="submission" date="2016-06" db="EMBL/GenBank/DDBJ databases">
        <authorList>
            <person name="Varghese N."/>
            <person name="Submissions Spin"/>
        </authorList>
    </citation>
    <scope>NUCLEOTIDE SEQUENCE [LARGE SCALE GENOMIC DNA]</scope>
    <source>
        <strain evidence="2">DSM 44983</strain>
    </source>
</reference>
<protein>
    <submittedName>
        <fullName evidence="1">Uncharacterized protein</fullName>
    </submittedName>
</protein>
<dbReference type="AlphaFoldDB" id="A0A1C5K6Y8"/>
<evidence type="ECO:0000313" key="2">
    <source>
        <dbReference type="Proteomes" id="UP000198226"/>
    </source>
</evidence>
<gene>
    <name evidence="1" type="ORF">GA0070623_4427</name>
</gene>
<evidence type="ECO:0000313" key="1">
    <source>
        <dbReference type="EMBL" id="SCG78573.1"/>
    </source>
</evidence>
<accession>A0A1C5K6Y8</accession>
<name>A0A1C5K6Y8_9ACTN</name>
<organism evidence="1 2">
    <name type="scientific">Micromonospora rifamycinica</name>
    <dbReference type="NCBI Taxonomy" id="291594"/>
    <lineage>
        <taxon>Bacteria</taxon>
        <taxon>Bacillati</taxon>
        <taxon>Actinomycetota</taxon>
        <taxon>Actinomycetes</taxon>
        <taxon>Micromonosporales</taxon>
        <taxon>Micromonosporaceae</taxon>
        <taxon>Micromonospora</taxon>
    </lineage>
</organism>
<proteinExistence type="predicted"/>
<keyword evidence="2" id="KW-1185">Reference proteome</keyword>
<dbReference type="OrthoDB" id="3397090at2"/>
<dbReference type="Proteomes" id="UP000198226">
    <property type="component" value="Chromosome I"/>
</dbReference>
<sequence>MPTHVTYDEYLTAVALTLRRRHRPAWSVDRKRIVCRCGSELPCSGRHRVPINRGHWPGEGR</sequence>